<evidence type="ECO:0000313" key="3">
    <source>
        <dbReference type="Proteomes" id="UP001055460"/>
    </source>
</evidence>
<keyword evidence="1" id="KW-0472">Membrane</keyword>
<feature type="transmembrane region" description="Helical" evidence="1">
    <location>
        <begin position="75"/>
        <end position="98"/>
    </location>
</feature>
<dbReference type="EMBL" id="CP098807">
    <property type="protein sequence ID" value="USJ23981.1"/>
    <property type="molecule type" value="Genomic_DNA"/>
</dbReference>
<evidence type="ECO:0000313" key="2">
    <source>
        <dbReference type="EMBL" id="USJ23981.1"/>
    </source>
</evidence>
<keyword evidence="1" id="KW-0812">Transmembrane</keyword>
<sequence length="133" mass="13760">MSKWLLAAGILSLATTGIHLFAGGPEVHVPLLASSPSALLKTYVSLLWHATSAILLINSIALLFAAVNGRYRAPLAAAVIVQYLAYAVLFIGYGFAYLGSLSTTPQWAAFLLMAALAAIGVRSGKGSPSTVTA</sequence>
<dbReference type="OrthoDB" id="8421716at2"/>
<dbReference type="RefSeq" id="WP_112770437.1">
    <property type="nucleotide sequence ID" value="NZ_CP098807.1"/>
</dbReference>
<name>A0A9Q9DAG4_ENSAD</name>
<accession>A0A9Q9DAG4</accession>
<proteinExistence type="predicted"/>
<dbReference type="Proteomes" id="UP001055460">
    <property type="component" value="Chromosome"/>
</dbReference>
<organism evidence="2 3">
    <name type="scientific">Ensifer adhaerens</name>
    <name type="common">Sinorhizobium morelense</name>
    <dbReference type="NCBI Taxonomy" id="106592"/>
    <lineage>
        <taxon>Bacteria</taxon>
        <taxon>Pseudomonadati</taxon>
        <taxon>Pseudomonadota</taxon>
        <taxon>Alphaproteobacteria</taxon>
        <taxon>Hyphomicrobiales</taxon>
        <taxon>Rhizobiaceae</taxon>
        <taxon>Sinorhizobium/Ensifer group</taxon>
        <taxon>Ensifer</taxon>
    </lineage>
</organism>
<evidence type="ECO:0000256" key="1">
    <source>
        <dbReference type="SAM" id="Phobius"/>
    </source>
</evidence>
<reference evidence="2" key="1">
    <citation type="submission" date="2022-06" db="EMBL/GenBank/DDBJ databases">
        <title>Physiological and biochemical characterization and genomic elucidation of a strain of the genus Ensifer adhaerens M8 that combines arsenic oxidation and chromium reduction.</title>
        <authorList>
            <person name="Li X."/>
            <person name="Yu c."/>
        </authorList>
    </citation>
    <scope>NUCLEOTIDE SEQUENCE</scope>
    <source>
        <strain evidence="2">M8</strain>
    </source>
</reference>
<feature type="transmembrane region" description="Helical" evidence="1">
    <location>
        <begin position="47"/>
        <end position="68"/>
    </location>
</feature>
<feature type="transmembrane region" description="Helical" evidence="1">
    <location>
        <begin position="104"/>
        <end position="121"/>
    </location>
</feature>
<protein>
    <submittedName>
        <fullName evidence="2">Uncharacterized protein</fullName>
    </submittedName>
</protein>
<gene>
    <name evidence="2" type="ORF">NE863_03045</name>
</gene>
<dbReference type="AlphaFoldDB" id="A0A9Q9DAG4"/>
<keyword evidence="1" id="KW-1133">Transmembrane helix</keyword>